<proteinExistence type="inferred from homology"/>
<dbReference type="Pfam" id="PF01373">
    <property type="entry name" value="Glyco_hydro_14"/>
    <property type="match status" value="1"/>
</dbReference>
<feature type="active site" description="Proton acceptor" evidence="4">
    <location>
        <position position="447"/>
    </location>
</feature>
<accession>A0AAE1Y4I6</accession>
<dbReference type="PANTHER" id="PTHR31352:SF7">
    <property type="entry name" value="BETA-AMYLASE"/>
    <property type="match status" value="1"/>
</dbReference>
<evidence type="ECO:0000256" key="2">
    <source>
        <dbReference type="ARBA" id="ARBA00023277"/>
    </source>
</evidence>
<dbReference type="SUPFAM" id="SSF51445">
    <property type="entry name" value="(Trans)glycosidases"/>
    <property type="match status" value="1"/>
</dbReference>
<dbReference type="AlphaFoldDB" id="A0AAE1Y4I6"/>
<feature type="active site" description="Proton donor" evidence="4">
    <location>
        <position position="247"/>
    </location>
</feature>
<comment type="similarity">
    <text evidence="1 5">Belongs to the glycosyl hydrolase 14 family.</text>
</comment>
<dbReference type="GO" id="GO:0000272">
    <property type="term" value="P:polysaccharide catabolic process"/>
    <property type="evidence" value="ECO:0007669"/>
    <property type="project" value="UniProtKB-KW"/>
</dbReference>
<dbReference type="Proteomes" id="UP001293254">
    <property type="component" value="Unassembled WGS sequence"/>
</dbReference>
<evidence type="ECO:0000256" key="3">
    <source>
        <dbReference type="ARBA" id="ARBA00023326"/>
    </source>
</evidence>
<keyword evidence="2 5" id="KW-0119">Carbohydrate metabolism</keyword>
<dbReference type="PANTHER" id="PTHR31352">
    <property type="entry name" value="BETA-AMYLASE 1, CHLOROPLASTIC"/>
    <property type="match status" value="1"/>
</dbReference>
<evidence type="ECO:0000313" key="6">
    <source>
        <dbReference type="EMBL" id="KAK4423149.1"/>
    </source>
</evidence>
<evidence type="ECO:0000313" key="7">
    <source>
        <dbReference type="Proteomes" id="UP001293254"/>
    </source>
</evidence>
<comment type="catalytic activity">
    <reaction evidence="5">
        <text>Hydrolysis of (1-&gt;4)-alpha-D-glucosidic linkages in polysaccharides so as to remove successive maltose units from the non-reducing ends of the chains.</text>
        <dbReference type="EC" id="3.2.1.2"/>
    </reaction>
</comment>
<reference evidence="6" key="1">
    <citation type="submission" date="2020-06" db="EMBL/GenBank/DDBJ databases">
        <authorList>
            <person name="Li T."/>
            <person name="Hu X."/>
            <person name="Zhang T."/>
            <person name="Song X."/>
            <person name="Zhang H."/>
            <person name="Dai N."/>
            <person name="Sheng W."/>
            <person name="Hou X."/>
            <person name="Wei L."/>
        </authorList>
    </citation>
    <scope>NUCLEOTIDE SEQUENCE</scope>
    <source>
        <strain evidence="6">3651</strain>
        <tissue evidence="6">Leaf</tissue>
    </source>
</reference>
<keyword evidence="7" id="KW-1185">Reference proteome</keyword>
<name>A0AAE1Y4I6_9LAMI</name>
<evidence type="ECO:0000256" key="5">
    <source>
        <dbReference type="RuleBase" id="RU000509"/>
    </source>
</evidence>
<evidence type="ECO:0000256" key="4">
    <source>
        <dbReference type="PIRSR" id="PIRSR601554-1"/>
    </source>
</evidence>
<dbReference type="PRINTS" id="PR00750">
    <property type="entry name" value="BETAAMYLASE"/>
</dbReference>
<dbReference type="GO" id="GO:0016161">
    <property type="term" value="F:beta-amylase activity"/>
    <property type="evidence" value="ECO:0007669"/>
    <property type="project" value="UniProtKB-EC"/>
</dbReference>
<comment type="caution">
    <text evidence="6">The sequence shown here is derived from an EMBL/GenBank/DDBJ whole genome shotgun (WGS) entry which is preliminary data.</text>
</comment>
<organism evidence="6 7">
    <name type="scientific">Sesamum alatum</name>
    <dbReference type="NCBI Taxonomy" id="300844"/>
    <lineage>
        <taxon>Eukaryota</taxon>
        <taxon>Viridiplantae</taxon>
        <taxon>Streptophyta</taxon>
        <taxon>Embryophyta</taxon>
        <taxon>Tracheophyta</taxon>
        <taxon>Spermatophyta</taxon>
        <taxon>Magnoliopsida</taxon>
        <taxon>eudicotyledons</taxon>
        <taxon>Gunneridae</taxon>
        <taxon>Pentapetalae</taxon>
        <taxon>asterids</taxon>
        <taxon>lamiids</taxon>
        <taxon>Lamiales</taxon>
        <taxon>Pedaliaceae</taxon>
        <taxon>Sesamum</taxon>
    </lineage>
</organism>
<gene>
    <name evidence="6" type="ORF">Salat_1897600</name>
</gene>
<dbReference type="EC" id="3.2.1.2" evidence="5"/>
<keyword evidence="5" id="KW-0326">Glycosidase</keyword>
<dbReference type="InterPro" id="IPR001554">
    <property type="entry name" value="Glyco_hydro_14"/>
</dbReference>
<dbReference type="InterPro" id="IPR017853">
    <property type="entry name" value="GH"/>
</dbReference>
<dbReference type="Gene3D" id="3.20.20.80">
    <property type="entry name" value="Glycosidases"/>
    <property type="match status" value="1"/>
</dbReference>
<keyword evidence="5" id="KW-0378">Hydrolase</keyword>
<keyword evidence="3 5" id="KW-0624">Polysaccharide degradation</keyword>
<protein>
    <recommendedName>
        <fullName evidence="5">Beta-amylase</fullName>
        <ecNumber evidence="5">3.2.1.2</ecNumber>
    </recommendedName>
</protein>
<evidence type="ECO:0000256" key="1">
    <source>
        <dbReference type="ARBA" id="ARBA00005652"/>
    </source>
</evidence>
<sequence length="573" mass="65266">MAIASPSAPSCCCTTRTGSTYRRFSEPISTWAGAKVQCRVLARPAITSRLNASSDGELVYELNYSQRRRRGAFPVYVKLPMDVVGPTAQTMRRKKAMAQSFRALAAAGVEGVVMEVWWGLVEREFPRIYNWQGYLEIVEMAKRFGLKVRAVMAFHQCGSGPDDLFWIPLPLWVLEEMDKDPDVSYADRFGRRSMEYISLGCDVLPVLHGRSPIQAYADLMRSFRDTFRSFLGGIITGIQVGLGPGGELRYPSCPTQKLTRAWRSRELGEFQCYDKYMLASLRACACKIGMREWGYGGPIDASSLMQSPESTEFFRSDGSWKTPYGEFFLEWYSGMLLLHGERICREAETIFRGNEVNMSGKVGGIHWHYGTQSHPSELTSGYYNTSARDGYIPIVRMFGRYSFTMCCSCFEMQDAEEQQINPASRPESFLKQLLLAARICDIPLEGENYSTNLDNESFQQVLKMSKFYSDGLEMPSFSFNFVRMDKNLFEPRNWVSFFAICEANVSCQYVSSQLRFQWRPHNLFFFIGFCFCWNGSCVLGREASVRLDLSCCARTGYRSFNVLFPGQVNAYQT</sequence>
<dbReference type="EMBL" id="JACGWO010000007">
    <property type="protein sequence ID" value="KAK4423149.1"/>
    <property type="molecule type" value="Genomic_DNA"/>
</dbReference>
<reference evidence="6" key="2">
    <citation type="journal article" date="2024" name="Plant">
        <title>Genomic evolution and insights into agronomic trait innovations of Sesamum species.</title>
        <authorList>
            <person name="Miao H."/>
            <person name="Wang L."/>
            <person name="Qu L."/>
            <person name="Liu H."/>
            <person name="Sun Y."/>
            <person name="Le M."/>
            <person name="Wang Q."/>
            <person name="Wei S."/>
            <person name="Zheng Y."/>
            <person name="Lin W."/>
            <person name="Duan Y."/>
            <person name="Cao H."/>
            <person name="Xiong S."/>
            <person name="Wang X."/>
            <person name="Wei L."/>
            <person name="Li C."/>
            <person name="Ma Q."/>
            <person name="Ju M."/>
            <person name="Zhao R."/>
            <person name="Li G."/>
            <person name="Mu C."/>
            <person name="Tian Q."/>
            <person name="Mei H."/>
            <person name="Zhang T."/>
            <person name="Gao T."/>
            <person name="Zhang H."/>
        </authorList>
    </citation>
    <scope>NUCLEOTIDE SEQUENCE</scope>
    <source>
        <strain evidence="6">3651</strain>
    </source>
</reference>